<dbReference type="GO" id="GO:0140359">
    <property type="term" value="F:ABC-type transporter activity"/>
    <property type="evidence" value="ECO:0007669"/>
    <property type="project" value="InterPro"/>
</dbReference>
<dbReference type="AlphaFoldDB" id="A0AAD7I4Y2"/>
<evidence type="ECO:0000256" key="2">
    <source>
        <dbReference type="ARBA" id="ARBA00022692"/>
    </source>
</evidence>
<reference evidence="9" key="1">
    <citation type="submission" date="2023-03" db="EMBL/GenBank/DDBJ databases">
        <title>Massive genome expansion in bonnet fungi (Mycena s.s.) driven by repeated elements and novel gene families across ecological guilds.</title>
        <authorList>
            <consortium name="Lawrence Berkeley National Laboratory"/>
            <person name="Harder C.B."/>
            <person name="Miyauchi S."/>
            <person name="Viragh M."/>
            <person name="Kuo A."/>
            <person name="Thoen E."/>
            <person name="Andreopoulos B."/>
            <person name="Lu D."/>
            <person name="Skrede I."/>
            <person name="Drula E."/>
            <person name="Henrissat B."/>
            <person name="Morin E."/>
            <person name="Kohler A."/>
            <person name="Barry K."/>
            <person name="LaButti K."/>
            <person name="Morin E."/>
            <person name="Salamov A."/>
            <person name="Lipzen A."/>
            <person name="Mereny Z."/>
            <person name="Hegedus B."/>
            <person name="Baldrian P."/>
            <person name="Stursova M."/>
            <person name="Weitz H."/>
            <person name="Taylor A."/>
            <person name="Grigoriev I.V."/>
            <person name="Nagy L.G."/>
            <person name="Martin F."/>
            <person name="Kauserud H."/>
        </authorList>
    </citation>
    <scope>NUCLEOTIDE SEQUENCE</scope>
    <source>
        <strain evidence="9">CBHHK182m</strain>
    </source>
</reference>
<feature type="domain" description="ABC transmembrane type-1" evidence="8">
    <location>
        <begin position="1"/>
        <end position="151"/>
    </location>
</feature>
<dbReference type="InterPro" id="IPR036640">
    <property type="entry name" value="ABC1_TM_sf"/>
</dbReference>
<feature type="transmembrane region" description="Helical" evidence="7">
    <location>
        <begin position="6"/>
        <end position="26"/>
    </location>
</feature>
<evidence type="ECO:0000256" key="6">
    <source>
        <dbReference type="ARBA" id="ARBA00023136"/>
    </source>
</evidence>
<evidence type="ECO:0000256" key="4">
    <source>
        <dbReference type="ARBA" id="ARBA00022840"/>
    </source>
</evidence>
<dbReference type="InterPro" id="IPR050173">
    <property type="entry name" value="ABC_transporter_C-like"/>
</dbReference>
<protein>
    <submittedName>
        <fullName evidence="9">ABC transporter type 1, transmembrane domain-containing protein</fullName>
    </submittedName>
</protein>
<evidence type="ECO:0000256" key="7">
    <source>
        <dbReference type="SAM" id="Phobius"/>
    </source>
</evidence>
<accession>A0AAD7I4Y2</accession>
<proteinExistence type="predicted"/>
<dbReference type="Proteomes" id="UP001215598">
    <property type="component" value="Unassembled WGS sequence"/>
</dbReference>
<dbReference type="EMBL" id="JARKIB010000128">
    <property type="protein sequence ID" value="KAJ7735181.1"/>
    <property type="molecule type" value="Genomic_DNA"/>
</dbReference>
<sequence>MLIKLIVVVPLFFFPGVLVRLLGAWIGQIYISGQLPATRLMSNTRALVLAHFGAAIAGFVSIRAYGAQPKVNAESLTQIDRYTRAATNFYNLNRWVIVCIDRLGALLSGSLAAYLVYIKRSSAGQAGFSINQAITFISHLLMAVRVTNNFEVQGNSLERIQEYIEINHFESSLYWYVGILEQELAYLCS</sequence>
<keyword evidence="10" id="KW-1185">Reference proteome</keyword>
<dbReference type="GO" id="GO:0016020">
    <property type="term" value="C:membrane"/>
    <property type="evidence" value="ECO:0007669"/>
    <property type="project" value="InterPro"/>
</dbReference>
<dbReference type="PROSITE" id="PS50929">
    <property type="entry name" value="ABC_TM1F"/>
    <property type="match status" value="1"/>
</dbReference>
<keyword evidence="1" id="KW-0813">Transport</keyword>
<evidence type="ECO:0000256" key="5">
    <source>
        <dbReference type="ARBA" id="ARBA00022989"/>
    </source>
</evidence>
<gene>
    <name evidence="9" type="ORF">B0H16DRAFT_133795</name>
</gene>
<keyword evidence="4" id="KW-0067">ATP-binding</keyword>
<dbReference type="Gene3D" id="1.20.1560.10">
    <property type="entry name" value="ABC transporter type 1, transmembrane domain"/>
    <property type="match status" value="1"/>
</dbReference>
<organism evidence="9 10">
    <name type="scientific">Mycena metata</name>
    <dbReference type="NCBI Taxonomy" id="1033252"/>
    <lineage>
        <taxon>Eukaryota</taxon>
        <taxon>Fungi</taxon>
        <taxon>Dikarya</taxon>
        <taxon>Basidiomycota</taxon>
        <taxon>Agaricomycotina</taxon>
        <taxon>Agaricomycetes</taxon>
        <taxon>Agaricomycetidae</taxon>
        <taxon>Agaricales</taxon>
        <taxon>Marasmiineae</taxon>
        <taxon>Mycenaceae</taxon>
        <taxon>Mycena</taxon>
    </lineage>
</organism>
<evidence type="ECO:0000256" key="3">
    <source>
        <dbReference type="ARBA" id="ARBA00022741"/>
    </source>
</evidence>
<dbReference type="InterPro" id="IPR011527">
    <property type="entry name" value="ABC1_TM_dom"/>
</dbReference>
<evidence type="ECO:0000313" key="10">
    <source>
        <dbReference type="Proteomes" id="UP001215598"/>
    </source>
</evidence>
<dbReference type="PANTHER" id="PTHR24223">
    <property type="entry name" value="ATP-BINDING CASSETTE SUB-FAMILY C"/>
    <property type="match status" value="1"/>
</dbReference>
<comment type="caution">
    <text evidence="9">The sequence shown here is derived from an EMBL/GenBank/DDBJ whole genome shotgun (WGS) entry which is preliminary data.</text>
</comment>
<dbReference type="SUPFAM" id="SSF90123">
    <property type="entry name" value="ABC transporter transmembrane region"/>
    <property type="match status" value="1"/>
</dbReference>
<evidence type="ECO:0000256" key="1">
    <source>
        <dbReference type="ARBA" id="ARBA00022448"/>
    </source>
</evidence>
<evidence type="ECO:0000313" key="9">
    <source>
        <dbReference type="EMBL" id="KAJ7735181.1"/>
    </source>
</evidence>
<dbReference type="Pfam" id="PF00664">
    <property type="entry name" value="ABC_membrane"/>
    <property type="match status" value="1"/>
</dbReference>
<keyword evidence="2 7" id="KW-0812">Transmembrane</keyword>
<dbReference type="GO" id="GO:0005524">
    <property type="term" value="F:ATP binding"/>
    <property type="evidence" value="ECO:0007669"/>
    <property type="project" value="UniProtKB-KW"/>
</dbReference>
<keyword evidence="6 7" id="KW-0472">Membrane</keyword>
<keyword evidence="3" id="KW-0547">Nucleotide-binding</keyword>
<keyword evidence="5 7" id="KW-1133">Transmembrane helix</keyword>
<name>A0AAD7I4Y2_9AGAR</name>
<feature type="transmembrane region" description="Helical" evidence="7">
    <location>
        <begin position="46"/>
        <end position="66"/>
    </location>
</feature>
<dbReference type="PANTHER" id="PTHR24223:SF356">
    <property type="entry name" value="ATP-BINDING CASSETTE TRANSPORTER ABC4"/>
    <property type="match status" value="1"/>
</dbReference>
<evidence type="ECO:0000259" key="8">
    <source>
        <dbReference type="PROSITE" id="PS50929"/>
    </source>
</evidence>